<comment type="caution">
    <text evidence="3">The sequence shown here is derived from an EMBL/GenBank/DDBJ whole genome shotgun (WGS) entry which is preliminary data.</text>
</comment>
<gene>
    <name evidence="3" type="ORF">ACE1CI_17525</name>
</gene>
<evidence type="ECO:0000259" key="2">
    <source>
        <dbReference type="Pfam" id="PF13439"/>
    </source>
</evidence>
<dbReference type="CDD" id="cd03811">
    <property type="entry name" value="GT4_GT28_WabH-like"/>
    <property type="match status" value="1"/>
</dbReference>
<dbReference type="Gene3D" id="3.40.50.2000">
    <property type="entry name" value="Glycogen Phosphorylase B"/>
    <property type="match status" value="2"/>
</dbReference>
<dbReference type="PANTHER" id="PTHR12526:SF630">
    <property type="entry name" value="GLYCOSYLTRANSFERASE"/>
    <property type="match status" value="1"/>
</dbReference>
<proteinExistence type="predicted"/>
<keyword evidence="4" id="KW-1185">Reference proteome</keyword>
<dbReference type="Pfam" id="PF00534">
    <property type="entry name" value="Glycos_transf_1"/>
    <property type="match status" value="1"/>
</dbReference>
<organism evidence="3 4">
    <name type="scientific">Floridaenema flaviceps BLCC-F50</name>
    <dbReference type="NCBI Taxonomy" id="3153642"/>
    <lineage>
        <taxon>Bacteria</taxon>
        <taxon>Bacillati</taxon>
        <taxon>Cyanobacteriota</taxon>
        <taxon>Cyanophyceae</taxon>
        <taxon>Oscillatoriophycideae</taxon>
        <taxon>Aerosakkonematales</taxon>
        <taxon>Aerosakkonemataceae</taxon>
        <taxon>Floridanema</taxon>
        <taxon>Floridanema flaviceps</taxon>
    </lineage>
</organism>
<reference evidence="3 4" key="1">
    <citation type="submission" date="2024-09" db="EMBL/GenBank/DDBJ databases">
        <title>Floridaenema gen nov. (Aerosakkonemataceae, Aerosakkonematales ord. nov., Cyanobacteria) from benthic tropical and subtropical fresh waters, with the description of four new species.</title>
        <authorList>
            <person name="Moretto J.A."/>
            <person name="Berthold D.E."/>
            <person name="Lefler F.W."/>
            <person name="Huang I.-S."/>
            <person name="Laughinghouse H. IV."/>
        </authorList>
    </citation>
    <scope>NUCLEOTIDE SEQUENCE [LARGE SCALE GENOMIC DNA]</scope>
    <source>
        <strain evidence="3 4">BLCC-F50</strain>
    </source>
</reference>
<dbReference type="EMBL" id="JBHFNR010000124">
    <property type="protein sequence ID" value="MFB2894712.1"/>
    <property type="molecule type" value="Genomic_DNA"/>
</dbReference>
<keyword evidence="3" id="KW-0808">Transferase</keyword>
<dbReference type="Proteomes" id="UP001576784">
    <property type="component" value="Unassembled WGS sequence"/>
</dbReference>
<dbReference type="Pfam" id="PF13439">
    <property type="entry name" value="Glyco_transf_4"/>
    <property type="match status" value="1"/>
</dbReference>
<feature type="domain" description="Glycosyltransferase subfamily 4-like N-terminal" evidence="2">
    <location>
        <begin position="16"/>
        <end position="183"/>
    </location>
</feature>
<dbReference type="InterPro" id="IPR028098">
    <property type="entry name" value="Glyco_trans_4-like_N"/>
</dbReference>
<dbReference type="GO" id="GO:0016757">
    <property type="term" value="F:glycosyltransferase activity"/>
    <property type="evidence" value="ECO:0007669"/>
    <property type="project" value="UniProtKB-KW"/>
</dbReference>
<evidence type="ECO:0000313" key="4">
    <source>
        <dbReference type="Proteomes" id="UP001576784"/>
    </source>
</evidence>
<dbReference type="EC" id="2.4.-.-" evidence="3"/>
<keyword evidence="3" id="KW-0328">Glycosyltransferase</keyword>
<evidence type="ECO:0000259" key="1">
    <source>
        <dbReference type="Pfam" id="PF00534"/>
    </source>
</evidence>
<protein>
    <submittedName>
        <fullName evidence="3">Glycosyltransferase</fullName>
        <ecNumber evidence="3">2.4.-.-</ecNumber>
    </submittedName>
</protein>
<dbReference type="InterPro" id="IPR001296">
    <property type="entry name" value="Glyco_trans_1"/>
</dbReference>
<accession>A0ABV4XSN6</accession>
<sequence length="379" mass="41640">MRKTDISLFLDNFKEGGVQRAILNLARGLIELNFEVDIVVYKKTGPFLKQLPEGIKVVDLGNPRLRSSIPTLAKYLQREQPRALIASLHYSTEIAILAKLYSQAHTKVAVCEQGAFLALPSVQPSLKNLAYLLGLTPSNPKTLVRFLYPFADKVVGVSNGVCEDLAVLIGNNPTKLHTIYNPVITPELIAKAKEPVEHPWLQPNQIPVILATGRLEAQKDFPTLIQAFAQVRKLKPARLMILGTGSQRPQLEELIRQLNLEADVALPGFVDNPYAYMSKSAVFVLSSIWEGLGNVLIEAMAAGVPVVSTNCKSGPDEILAYGKYGDLVPVGNIQEIAEAILRVLSGQIKSVDSDWLEQFMIKPVARRYLEILDLSAPSA</sequence>
<dbReference type="SUPFAM" id="SSF53756">
    <property type="entry name" value="UDP-Glycosyltransferase/glycogen phosphorylase"/>
    <property type="match status" value="1"/>
</dbReference>
<dbReference type="RefSeq" id="WP_413264347.1">
    <property type="nucleotide sequence ID" value="NZ_JBHFNR010000124.1"/>
</dbReference>
<dbReference type="PANTHER" id="PTHR12526">
    <property type="entry name" value="GLYCOSYLTRANSFERASE"/>
    <property type="match status" value="1"/>
</dbReference>
<evidence type="ECO:0000313" key="3">
    <source>
        <dbReference type="EMBL" id="MFB2894712.1"/>
    </source>
</evidence>
<feature type="domain" description="Glycosyl transferase family 1" evidence="1">
    <location>
        <begin position="203"/>
        <end position="349"/>
    </location>
</feature>
<name>A0ABV4XSN6_9CYAN</name>